<keyword evidence="4" id="KW-0597">Phosphoprotein</keyword>
<dbReference type="InterPro" id="IPR047170">
    <property type="entry name" value="PTN12/18/22"/>
</dbReference>
<dbReference type="EC" id="3.1.3.48" evidence="2"/>
<evidence type="ECO:0000256" key="8">
    <source>
        <dbReference type="ARBA" id="ARBA00051722"/>
    </source>
</evidence>
<evidence type="ECO:0000256" key="4">
    <source>
        <dbReference type="ARBA" id="ARBA00022553"/>
    </source>
</evidence>
<dbReference type="Gene3D" id="3.90.190.10">
    <property type="entry name" value="Protein tyrosine phosphatase superfamily"/>
    <property type="match status" value="1"/>
</dbReference>
<dbReference type="InterPro" id="IPR016130">
    <property type="entry name" value="Tyr_Pase_AS"/>
</dbReference>
<dbReference type="InterPro" id="IPR029021">
    <property type="entry name" value="Prot-tyrosine_phosphatase-like"/>
</dbReference>
<dbReference type="InterPro" id="IPR003595">
    <property type="entry name" value="Tyr_Pase_cat"/>
</dbReference>
<dbReference type="SMART" id="SM00404">
    <property type="entry name" value="PTPc_motif"/>
    <property type="match status" value="1"/>
</dbReference>
<dbReference type="InterPro" id="IPR000242">
    <property type="entry name" value="PTP_cat"/>
</dbReference>
<evidence type="ECO:0000313" key="13">
    <source>
        <dbReference type="Proteomes" id="UP000028990"/>
    </source>
</evidence>
<organism evidence="12 13">
    <name type="scientific">Fukomys damarensis</name>
    <name type="common">Damaraland mole rat</name>
    <name type="synonym">Cryptomys damarensis</name>
    <dbReference type="NCBI Taxonomy" id="885580"/>
    <lineage>
        <taxon>Eukaryota</taxon>
        <taxon>Metazoa</taxon>
        <taxon>Chordata</taxon>
        <taxon>Craniata</taxon>
        <taxon>Vertebrata</taxon>
        <taxon>Euteleostomi</taxon>
        <taxon>Mammalia</taxon>
        <taxon>Eutheria</taxon>
        <taxon>Euarchontoglires</taxon>
        <taxon>Glires</taxon>
        <taxon>Rodentia</taxon>
        <taxon>Hystricomorpha</taxon>
        <taxon>Bathyergidae</taxon>
        <taxon>Fukomys</taxon>
    </lineage>
</organism>
<dbReference type="GO" id="GO:0005737">
    <property type="term" value="C:cytoplasm"/>
    <property type="evidence" value="ECO:0007669"/>
    <property type="project" value="UniProtKB-SubCell"/>
</dbReference>
<accession>A0A091DML4</accession>
<evidence type="ECO:0000256" key="3">
    <source>
        <dbReference type="ARBA" id="ARBA00022490"/>
    </source>
</evidence>
<comment type="subcellular location">
    <subcellularLocation>
        <location evidence="1">Cytoplasm</location>
    </subcellularLocation>
</comment>
<evidence type="ECO:0000256" key="6">
    <source>
        <dbReference type="ARBA" id="ARBA00022912"/>
    </source>
</evidence>
<keyword evidence="6" id="KW-0904">Protein phosphatase</keyword>
<keyword evidence="12" id="KW-0675">Receptor</keyword>
<dbReference type="EMBL" id="KN123665">
    <property type="protein sequence ID" value="KFO24046.1"/>
    <property type="molecule type" value="Genomic_DNA"/>
</dbReference>
<evidence type="ECO:0000313" key="12">
    <source>
        <dbReference type="EMBL" id="KFO24046.1"/>
    </source>
</evidence>
<dbReference type="GO" id="GO:0004726">
    <property type="term" value="F:non-membrane spanning protein tyrosine phosphatase activity"/>
    <property type="evidence" value="ECO:0007669"/>
    <property type="project" value="InterPro"/>
</dbReference>
<keyword evidence="5" id="KW-0378">Hydrolase</keyword>
<feature type="domain" description="Tyrosine specific protein phosphatases" evidence="11">
    <location>
        <begin position="209"/>
        <end position="286"/>
    </location>
</feature>
<dbReference type="PROSITE" id="PS50055">
    <property type="entry name" value="TYR_PHOSPHATASE_PTP"/>
    <property type="match status" value="1"/>
</dbReference>
<gene>
    <name evidence="12" type="ORF">H920_14555</name>
</gene>
<dbReference type="SMART" id="SM00194">
    <property type="entry name" value="PTPc"/>
    <property type="match status" value="1"/>
</dbReference>
<feature type="region of interest" description="Disordered" evidence="9">
    <location>
        <begin position="363"/>
        <end position="454"/>
    </location>
</feature>
<dbReference type="Pfam" id="PF00102">
    <property type="entry name" value="Y_phosphatase"/>
    <property type="match status" value="1"/>
</dbReference>
<evidence type="ECO:0000256" key="9">
    <source>
        <dbReference type="SAM" id="MobiDB-lite"/>
    </source>
</evidence>
<dbReference type="PROSITE" id="PS00383">
    <property type="entry name" value="TYR_PHOSPHATASE_1"/>
    <property type="match status" value="1"/>
</dbReference>
<dbReference type="PROSITE" id="PS50056">
    <property type="entry name" value="TYR_PHOSPHATASE_2"/>
    <property type="match status" value="1"/>
</dbReference>
<dbReference type="PANTHER" id="PTHR45983:SF4">
    <property type="entry name" value="TYROSINE-PROTEIN PHOSPHATASE NON-RECEPTOR TYPE 18"/>
    <property type="match status" value="1"/>
</dbReference>
<evidence type="ECO:0000256" key="7">
    <source>
        <dbReference type="ARBA" id="ARBA00034734"/>
    </source>
</evidence>
<sequence>MDRQNPRAIDFQLDSQPDIEILGQMEDIPFPYHSQDIRACSDAWKTEDVCSTETGNLPRNVRKNRYRDVVPYDRTRVILSLLQKEGHGDYINGNFIRGADGSQAYIATQGPLLHTLLDFWRLVWEFGVKVILMACRETENERKKCERYWPQEEEPLQIGPFSIALTKETRLNADIILRTLKVTFQKESRSVHQLQYMSWPDRGVPRNPDTILTMIEEARRLQGSSPRPLCVHCSAGCGRTGVLCTIDYVRQLLLTQRIPPDFSLFDVVLEMRKQRPSVVQTEEQYRFLHHTVAQMFYSALQKTSPQYQNLKENCAPLYDDALSNFPALLAIPCPPGRVLRSISMPATQTLVMADTYAVVQKRGDPAGAAPGSRERSTVHKPLYSQVTARAQVSRAPAEDTQGALPGLGLADQSTAGPDAYEDVTNGAQTSGLGFNLRIGRPKGPRDPPAEWTRV</sequence>
<dbReference type="PRINTS" id="PR00700">
    <property type="entry name" value="PRTYPHPHTASE"/>
</dbReference>
<evidence type="ECO:0000256" key="5">
    <source>
        <dbReference type="ARBA" id="ARBA00022801"/>
    </source>
</evidence>
<dbReference type="AlphaFoldDB" id="A0A091DML4"/>
<dbReference type="eggNOG" id="KOG0789">
    <property type="taxonomic scope" value="Eukaryota"/>
</dbReference>
<evidence type="ECO:0000259" key="10">
    <source>
        <dbReference type="PROSITE" id="PS50055"/>
    </source>
</evidence>
<name>A0A091DML4_FUKDA</name>
<proteinExistence type="inferred from homology"/>
<keyword evidence="3" id="KW-0963">Cytoplasm</keyword>
<dbReference type="InterPro" id="IPR000387">
    <property type="entry name" value="Tyr_Pase_dom"/>
</dbReference>
<comment type="catalytic activity">
    <reaction evidence="8">
        <text>O-phospho-L-tyrosyl-[protein] + H2O = L-tyrosyl-[protein] + phosphate</text>
        <dbReference type="Rhea" id="RHEA:10684"/>
        <dbReference type="Rhea" id="RHEA-COMP:10136"/>
        <dbReference type="Rhea" id="RHEA-COMP:20101"/>
        <dbReference type="ChEBI" id="CHEBI:15377"/>
        <dbReference type="ChEBI" id="CHEBI:43474"/>
        <dbReference type="ChEBI" id="CHEBI:46858"/>
        <dbReference type="ChEBI" id="CHEBI:61978"/>
        <dbReference type="EC" id="3.1.3.48"/>
    </reaction>
</comment>
<comment type="similarity">
    <text evidence="7">Belongs to the protein-tyrosine phosphatase family. Non-receptor class 4 subfamily.</text>
</comment>
<dbReference type="STRING" id="885580.ENSFDAP00000004850"/>
<dbReference type="GO" id="GO:0005634">
    <property type="term" value="C:nucleus"/>
    <property type="evidence" value="ECO:0007669"/>
    <property type="project" value="TreeGrafter"/>
</dbReference>
<feature type="compositionally biased region" description="Basic and acidic residues" evidence="9">
    <location>
        <begin position="443"/>
        <end position="454"/>
    </location>
</feature>
<evidence type="ECO:0000259" key="11">
    <source>
        <dbReference type="PROSITE" id="PS50056"/>
    </source>
</evidence>
<keyword evidence="13" id="KW-1185">Reference proteome</keyword>
<protein>
    <recommendedName>
        <fullName evidence="2">protein-tyrosine-phosphatase</fullName>
        <ecNumber evidence="2">3.1.3.48</ecNumber>
    </recommendedName>
</protein>
<dbReference type="SUPFAM" id="SSF52799">
    <property type="entry name" value="(Phosphotyrosine protein) phosphatases II"/>
    <property type="match status" value="1"/>
</dbReference>
<dbReference type="Proteomes" id="UP000028990">
    <property type="component" value="Unassembled WGS sequence"/>
</dbReference>
<reference evidence="12 13" key="1">
    <citation type="submission" date="2013-11" db="EMBL/GenBank/DDBJ databases">
        <title>The Damaraland mole rat (Fukomys damarensis) genome and evolution of African mole rats.</title>
        <authorList>
            <person name="Gladyshev V.N."/>
            <person name="Fang X."/>
        </authorList>
    </citation>
    <scope>NUCLEOTIDE SEQUENCE [LARGE SCALE GENOMIC DNA]</scope>
    <source>
        <tissue evidence="12">Liver</tissue>
    </source>
</reference>
<evidence type="ECO:0000256" key="2">
    <source>
        <dbReference type="ARBA" id="ARBA00013064"/>
    </source>
</evidence>
<feature type="domain" description="Tyrosine-protein phosphatase" evidence="10">
    <location>
        <begin position="51"/>
        <end position="295"/>
    </location>
</feature>
<dbReference type="PANTHER" id="PTHR45983">
    <property type="entry name" value="TYROSINE PHOSPHATSE N18, PUTATIVE-RELATED"/>
    <property type="match status" value="1"/>
</dbReference>
<evidence type="ECO:0000256" key="1">
    <source>
        <dbReference type="ARBA" id="ARBA00004496"/>
    </source>
</evidence>
<dbReference type="FunFam" id="3.90.190.10:FF:000045">
    <property type="entry name" value="Tyrosine-protein phosphatase non-receptor type 12"/>
    <property type="match status" value="1"/>
</dbReference>